<protein>
    <submittedName>
        <fullName evidence="2">Uncharacterized protein</fullName>
    </submittedName>
</protein>
<proteinExistence type="predicted"/>
<dbReference type="Proteomes" id="UP001273166">
    <property type="component" value="Unassembled WGS sequence"/>
</dbReference>
<keyword evidence="3" id="KW-1185">Reference proteome</keyword>
<evidence type="ECO:0000313" key="3">
    <source>
        <dbReference type="Proteomes" id="UP001273166"/>
    </source>
</evidence>
<dbReference type="RefSeq" id="XP_062726144.1">
    <property type="nucleotide sequence ID" value="XM_062864141.1"/>
</dbReference>
<name>A0AAJ0H2K2_9PEZI</name>
<feature type="compositionally biased region" description="Polar residues" evidence="1">
    <location>
        <begin position="18"/>
        <end position="36"/>
    </location>
</feature>
<evidence type="ECO:0000256" key="1">
    <source>
        <dbReference type="SAM" id="MobiDB-lite"/>
    </source>
</evidence>
<comment type="caution">
    <text evidence="2">The sequence shown here is derived from an EMBL/GenBank/DDBJ whole genome shotgun (WGS) entry which is preliminary data.</text>
</comment>
<gene>
    <name evidence="2" type="ORF">B0T15DRAFT_35181</name>
</gene>
<reference evidence="2" key="1">
    <citation type="journal article" date="2023" name="Mol. Phylogenet. Evol.">
        <title>Genome-scale phylogeny and comparative genomics of the fungal order Sordariales.</title>
        <authorList>
            <person name="Hensen N."/>
            <person name="Bonometti L."/>
            <person name="Westerberg I."/>
            <person name="Brannstrom I.O."/>
            <person name="Guillou S."/>
            <person name="Cros-Aarteil S."/>
            <person name="Calhoun S."/>
            <person name="Haridas S."/>
            <person name="Kuo A."/>
            <person name="Mondo S."/>
            <person name="Pangilinan J."/>
            <person name="Riley R."/>
            <person name="LaButti K."/>
            <person name="Andreopoulos B."/>
            <person name="Lipzen A."/>
            <person name="Chen C."/>
            <person name="Yan M."/>
            <person name="Daum C."/>
            <person name="Ng V."/>
            <person name="Clum A."/>
            <person name="Steindorff A."/>
            <person name="Ohm R.A."/>
            <person name="Martin F."/>
            <person name="Silar P."/>
            <person name="Natvig D.O."/>
            <person name="Lalanne C."/>
            <person name="Gautier V."/>
            <person name="Ament-Velasquez S.L."/>
            <person name="Kruys A."/>
            <person name="Hutchinson M.I."/>
            <person name="Powell A.J."/>
            <person name="Barry K."/>
            <person name="Miller A.N."/>
            <person name="Grigoriev I.V."/>
            <person name="Debuchy R."/>
            <person name="Gladieux P."/>
            <person name="Hiltunen Thoren M."/>
            <person name="Johannesson H."/>
        </authorList>
    </citation>
    <scope>NUCLEOTIDE SEQUENCE</scope>
    <source>
        <strain evidence="2">CBS 333.67</strain>
    </source>
</reference>
<evidence type="ECO:0000313" key="2">
    <source>
        <dbReference type="EMBL" id="KAK3310364.1"/>
    </source>
</evidence>
<reference evidence="2" key="2">
    <citation type="submission" date="2023-06" db="EMBL/GenBank/DDBJ databases">
        <authorList>
            <consortium name="Lawrence Berkeley National Laboratory"/>
            <person name="Mondo S.J."/>
            <person name="Hensen N."/>
            <person name="Bonometti L."/>
            <person name="Westerberg I."/>
            <person name="Brannstrom I.O."/>
            <person name="Guillou S."/>
            <person name="Cros-Aarteil S."/>
            <person name="Calhoun S."/>
            <person name="Haridas S."/>
            <person name="Kuo A."/>
            <person name="Pangilinan J."/>
            <person name="Riley R."/>
            <person name="Labutti K."/>
            <person name="Andreopoulos B."/>
            <person name="Lipzen A."/>
            <person name="Chen C."/>
            <person name="Yanf M."/>
            <person name="Daum C."/>
            <person name="Ng V."/>
            <person name="Clum A."/>
            <person name="Steindorff A."/>
            <person name="Ohm R."/>
            <person name="Martin F."/>
            <person name="Silar P."/>
            <person name="Natvig D."/>
            <person name="Lalanne C."/>
            <person name="Gautier V."/>
            <person name="Ament-Velasquez S.L."/>
            <person name="Kruys A."/>
            <person name="Hutchinson M.I."/>
            <person name="Powell A.J."/>
            <person name="Barry K."/>
            <person name="Miller A.N."/>
            <person name="Grigoriev I.V."/>
            <person name="Debuchy R."/>
            <person name="Gladieux P."/>
            <person name="Thoren M.H."/>
            <person name="Johannesson H."/>
        </authorList>
    </citation>
    <scope>NUCLEOTIDE SEQUENCE</scope>
    <source>
        <strain evidence="2">CBS 333.67</strain>
    </source>
</reference>
<feature type="region of interest" description="Disordered" evidence="1">
    <location>
        <begin position="1"/>
        <end position="67"/>
    </location>
</feature>
<dbReference type="EMBL" id="JAUDZG010000001">
    <property type="protein sequence ID" value="KAK3310364.1"/>
    <property type="molecule type" value="Genomic_DNA"/>
</dbReference>
<sequence length="205" mass="22482">MRALRGSRGTELEIRGRLSQSRSPIRSHPQDGSAQIGQPYETERGNTGTPGHCRTAWPPPTQSPHPVGLPVRSPPTIAVSGPARPQTLRSQDGFLLMCKSTWSAAFRCCCPAADWESGFVCYRKRAWRRVGQSAFDFLLSPTGPFDRRPGAVCTRVASGGTVATAINPSHPALLVWFLSPSRSAACPRRRFPPTLMCSVYQCIYR</sequence>
<dbReference type="AlphaFoldDB" id="A0AAJ0H2K2"/>
<accession>A0AAJ0H2K2</accession>
<dbReference type="GeneID" id="87882970"/>
<organism evidence="2 3">
    <name type="scientific">Chaetomium strumarium</name>
    <dbReference type="NCBI Taxonomy" id="1170767"/>
    <lineage>
        <taxon>Eukaryota</taxon>
        <taxon>Fungi</taxon>
        <taxon>Dikarya</taxon>
        <taxon>Ascomycota</taxon>
        <taxon>Pezizomycotina</taxon>
        <taxon>Sordariomycetes</taxon>
        <taxon>Sordariomycetidae</taxon>
        <taxon>Sordariales</taxon>
        <taxon>Chaetomiaceae</taxon>
        <taxon>Chaetomium</taxon>
    </lineage>
</organism>